<comment type="caution">
    <text evidence="1">The sequence shown here is derived from an EMBL/GenBank/DDBJ whole genome shotgun (WGS) entry which is preliminary data.</text>
</comment>
<dbReference type="PATRIC" id="fig|1227498.3.peg.2974"/>
<keyword evidence="2" id="KW-1185">Reference proteome</keyword>
<evidence type="ECO:0008006" key="3">
    <source>
        <dbReference type="Google" id="ProtNLM"/>
    </source>
</evidence>
<dbReference type="Proteomes" id="UP000011531">
    <property type="component" value="Unassembled WGS sequence"/>
</dbReference>
<evidence type="ECO:0000313" key="1">
    <source>
        <dbReference type="EMBL" id="ELY55816.1"/>
    </source>
</evidence>
<dbReference type="InterPro" id="IPR036388">
    <property type="entry name" value="WH-like_DNA-bd_sf"/>
</dbReference>
<proteinExistence type="predicted"/>
<evidence type="ECO:0000313" key="2">
    <source>
        <dbReference type="Proteomes" id="UP000011531"/>
    </source>
</evidence>
<name>L9X2W1_9EURY</name>
<sequence length="105" mass="12178">MISRRMRARVSWMNEADDAILEYLQELETDSGHRIALPPTAVWYNIVEELELLDRSQNTVSRRMNILSEAGLLEKTDAKRGYYRVTDLGIAYLESELGSEDLERE</sequence>
<gene>
    <name evidence="1" type="ORF">C492_15201</name>
</gene>
<organism evidence="1 2">
    <name type="scientific">Natronococcus jeotgali DSM 18795</name>
    <dbReference type="NCBI Taxonomy" id="1227498"/>
    <lineage>
        <taxon>Archaea</taxon>
        <taxon>Methanobacteriati</taxon>
        <taxon>Methanobacteriota</taxon>
        <taxon>Stenosarchaea group</taxon>
        <taxon>Halobacteria</taxon>
        <taxon>Halobacteriales</taxon>
        <taxon>Natrialbaceae</taxon>
        <taxon>Natronococcus</taxon>
    </lineage>
</organism>
<dbReference type="EMBL" id="AOIA01000127">
    <property type="protein sequence ID" value="ELY55816.1"/>
    <property type="molecule type" value="Genomic_DNA"/>
</dbReference>
<dbReference type="InterPro" id="IPR036390">
    <property type="entry name" value="WH_DNA-bd_sf"/>
</dbReference>
<dbReference type="Gene3D" id="1.10.10.10">
    <property type="entry name" value="Winged helix-like DNA-binding domain superfamily/Winged helix DNA-binding domain"/>
    <property type="match status" value="1"/>
</dbReference>
<dbReference type="SUPFAM" id="SSF46785">
    <property type="entry name" value="Winged helix' DNA-binding domain"/>
    <property type="match status" value="1"/>
</dbReference>
<accession>L9X2W1</accession>
<dbReference type="AlphaFoldDB" id="L9X2W1"/>
<protein>
    <recommendedName>
        <fullName evidence="3">Transcriptional regulator</fullName>
    </recommendedName>
</protein>
<reference evidence="1 2" key="1">
    <citation type="journal article" date="2014" name="PLoS Genet.">
        <title>Phylogenetically driven sequencing of extremely halophilic archaea reveals strategies for static and dynamic osmo-response.</title>
        <authorList>
            <person name="Becker E.A."/>
            <person name="Seitzer P.M."/>
            <person name="Tritt A."/>
            <person name="Larsen D."/>
            <person name="Krusor M."/>
            <person name="Yao A.I."/>
            <person name="Wu D."/>
            <person name="Madern D."/>
            <person name="Eisen J.A."/>
            <person name="Darling A.E."/>
            <person name="Facciotti M.T."/>
        </authorList>
    </citation>
    <scope>NUCLEOTIDE SEQUENCE [LARGE SCALE GENOMIC DNA]</scope>
    <source>
        <strain evidence="1 2">DSM 18795</strain>
    </source>
</reference>